<dbReference type="EMBL" id="CAMXCT030006644">
    <property type="protein sequence ID" value="CAL4804879.1"/>
    <property type="molecule type" value="Genomic_DNA"/>
</dbReference>
<evidence type="ECO:0000313" key="4">
    <source>
        <dbReference type="Proteomes" id="UP001152797"/>
    </source>
</evidence>
<sequence>MDAADFCRCCALASSPSWSPDERRMVEASLLRLRRMPGAAQVCGLVLLQSDVSAAFHAALTLKYSTLFNWPRLTGAEQEEALQLMMRALDPPQQVLQDWAPVRQQALLAIALYWKKGFLEGRQLCPIAQLPLNIAAAICHQIQDEKNLGLLACSNDAHRAAQARFSSELPGLLQRASCEANSSALAACAAWTFPSAPPEGWAISCAQVAFALSSADRWDIALDFAGQHCMENQAMWALVLAAAARPSQRYAAAACMAQLRTEPTAAQVLELAKRAAELMKEDFSLEEQLESLDALVKLLEVLSRRSQSLEVQDLLLDHFFPEILARANVPDSYDETLALGSTDRRVSCSDVLQLIAQLTGQRPRIVDGTCHFLAAPLEGHENSLDVKHVALCFAAEVVAVKPQAGATFAGILCTMMQKFESPLLMADSFRFFHRLRFDGLSMSDAEQLLNMTLMGLRQMASDPDVARSGLQILADLGKTPGSFPLFQSHFHGVWTDPILPLSVITGFCRSTKAAGETTPAGLQALATPLLEDVLKQLETWDPKIVSGKSLHLTERRFCALAGLAPLDAQMDHLLVEAVQRKLSGQFPEHLLPCAAPLLAALTKAAVRAGNASLNLADQICRAMAAMAANAELQDHTLELCDALLSAGNRCVSGGANACDALALMCQQGLNECHEVRCYELLCRVPRLTPAGFQCLLCRGLGHPNAAIQLLSSRRLAGEKGALVDAMAAQVMSRVLQVALGNSIDGPLMESLAELFMLCTTVTALMAAAHDLIVGITDHVVRSLVLQSFEKLNAQPGDPKAHFLSFIAEIRALAL</sequence>
<accession>A0A9P1GMH6</accession>
<organism evidence="2">
    <name type="scientific">Cladocopium goreaui</name>
    <dbReference type="NCBI Taxonomy" id="2562237"/>
    <lineage>
        <taxon>Eukaryota</taxon>
        <taxon>Sar</taxon>
        <taxon>Alveolata</taxon>
        <taxon>Dinophyceae</taxon>
        <taxon>Suessiales</taxon>
        <taxon>Symbiodiniaceae</taxon>
        <taxon>Cladocopium</taxon>
    </lineage>
</organism>
<reference evidence="3 4" key="2">
    <citation type="submission" date="2024-05" db="EMBL/GenBank/DDBJ databases">
        <authorList>
            <person name="Chen Y."/>
            <person name="Shah S."/>
            <person name="Dougan E. K."/>
            <person name="Thang M."/>
            <person name="Chan C."/>
        </authorList>
    </citation>
    <scope>NUCLEOTIDE SEQUENCE [LARGE SCALE GENOMIC DNA]</scope>
</reference>
<dbReference type="EMBL" id="CAMXCT010006644">
    <property type="protein sequence ID" value="CAI4017567.1"/>
    <property type="molecule type" value="Genomic_DNA"/>
</dbReference>
<keyword evidence="4" id="KW-1185">Reference proteome</keyword>
<evidence type="ECO:0000313" key="3">
    <source>
        <dbReference type="EMBL" id="CAL4804879.1"/>
    </source>
</evidence>
<dbReference type="OrthoDB" id="435998at2759"/>
<dbReference type="AlphaFoldDB" id="A0A9P1GMH6"/>
<protein>
    <submittedName>
        <fullName evidence="3">3-hydroxybutyryl-CoA dehydratase</fullName>
    </submittedName>
</protein>
<evidence type="ECO:0000313" key="2">
    <source>
        <dbReference type="EMBL" id="CAI4017567.1"/>
    </source>
</evidence>
<gene>
    <name evidence="2" type="ORF">C1SCF055_LOCUS42203</name>
</gene>
<comment type="caution">
    <text evidence="2">The sequence shown here is derived from an EMBL/GenBank/DDBJ whole genome shotgun (WGS) entry which is preliminary data.</text>
</comment>
<keyword evidence="1" id="KW-0175">Coiled coil</keyword>
<dbReference type="InterPro" id="IPR016024">
    <property type="entry name" value="ARM-type_fold"/>
</dbReference>
<dbReference type="InterPro" id="IPR011989">
    <property type="entry name" value="ARM-like"/>
</dbReference>
<dbReference type="Proteomes" id="UP001152797">
    <property type="component" value="Unassembled WGS sequence"/>
</dbReference>
<proteinExistence type="predicted"/>
<dbReference type="EMBL" id="CAMXCT020006644">
    <property type="protein sequence ID" value="CAL1170942.1"/>
    <property type="molecule type" value="Genomic_DNA"/>
</dbReference>
<name>A0A9P1GMH6_9DINO</name>
<evidence type="ECO:0000256" key="1">
    <source>
        <dbReference type="SAM" id="Coils"/>
    </source>
</evidence>
<dbReference type="Gene3D" id="1.25.10.10">
    <property type="entry name" value="Leucine-rich Repeat Variant"/>
    <property type="match status" value="1"/>
</dbReference>
<dbReference type="SUPFAM" id="SSF48371">
    <property type="entry name" value="ARM repeat"/>
    <property type="match status" value="1"/>
</dbReference>
<reference evidence="2" key="1">
    <citation type="submission" date="2022-10" db="EMBL/GenBank/DDBJ databases">
        <authorList>
            <person name="Chen Y."/>
            <person name="Dougan E. K."/>
            <person name="Chan C."/>
            <person name="Rhodes N."/>
            <person name="Thang M."/>
        </authorList>
    </citation>
    <scope>NUCLEOTIDE SEQUENCE</scope>
</reference>
<feature type="coiled-coil region" evidence="1">
    <location>
        <begin position="285"/>
        <end position="312"/>
    </location>
</feature>